<protein>
    <recommendedName>
        <fullName evidence="4">N-terminal acetyltransferase B complex subunit NAA25 homolog</fullName>
    </recommendedName>
</protein>
<evidence type="ECO:0000313" key="3">
    <source>
        <dbReference type="Proteomes" id="UP000788993"/>
    </source>
</evidence>
<organism evidence="2 3">
    <name type="scientific">Ogataea polymorpha</name>
    <dbReference type="NCBI Taxonomy" id="460523"/>
    <lineage>
        <taxon>Eukaryota</taxon>
        <taxon>Fungi</taxon>
        <taxon>Dikarya</taxon>
        <taxon>Ascomycota</taxon>
        <taxon>Saccharomycotina</taxon>
        <taxon>Pichiomycetes</taxon>
        <taxon>Pichiales</taxon>
        <taxon>Pichiaceae</taxon>
        <taxon>Ogataea</taxon>
    </lineage>
</organism>
<dbReference type="AlphaFoldDB" id="A0A9P8P3T5"/>
<reference evidence="2" key="1">
    <citation type="journal article" date="2021" name="Open Biol.">
        <title>Shared evolutionary footprints suggest mitochondrial oxidative damage underlies multiple complex I losses in fungi.</title>
        <authorList>
            <person name="Schikora-Tamarit M.A."/>
            <person name="Marcet-Houben M."/>
            <person name="Nosek J."/>
            <person name="Gabaldon T."/>
        </authorList>
    </citation>
    <scope>NUCLEOTIDE SEQUENCE</scope>
    <source>
        <strain evidence="2">NCAIM Y.01608</strain>
    </source>
</reference>
<dbReference type="InterPro" id="IPR019183">
    <property type="entry name" value="NAA25_NatB_aux_su"/>
</dbReference>
<evidence type="ECO:0000313" key="2">
    <source>
        <dbReference type="EMBL" id="KAH3664682.1"/>
    </source>
</evidence>
<gene>
    <name evidence="2" type="ORF">OGATHE_003497</name>
</gene>
<dbReference type="SUPFAM" id="SSF48452">
    <property type="entry name" value="TPR-like"/>
    <property type="match status" value="1"/>
</dbReference>
<accession>A0A9P8P3T5</accession>
<dbReference type="PANTHER" id="PTHR22767">
    <property type="entry name" value="N-TERMINAL ACETYLTRANSFERASE-RELATED"/>
    <property type="match status" value="1"/>
</dbReference>
<dbReference type="OrthoDB" id="1874341at2759"/>
<sequence>MYKDSAIENAVRAGNWRNALSLVSKKIKAYPNSSYFYALEAEILALSGKRQEAESKADHLLEKLPSDPDALKLLANVYDLCEVQQDVFDKVCKKYPSVDLVYEYFTFSVARGDILGMQKASMLLTRAVATAKQSVDTQLFKFWAATCLMLTCRCCTLAASMQKLYPQLGVRLMEQVGLQTAQHVYVYVRLLQLAGRDDESVRFMENFLAKENDLELKIIYLETLDKMNEPEELFRACKNYLVHLNEDDWDTWKLLIKAAKATDKLDECRELITSYASRNTKLAAVELHEPCAIEEYFHDYGAKLCCFTDLKPYVPKDIFKEPYLKNRYDAFVALKKPTLDHVISAVNIMKFRALDSRDKQFVADCCMLYNKTKYHLECLEEFDYFPGYEFLILAMEASIEHSDFGLELIYSLIVILEEALVKNKYEFHLKLWLMRLYTIANLQPAADELYRSLKVKFVQHDTLSYIIGTRRSIGAGPLVEVARFYTQNVQREIPHMIISGFQSTAMNKLQGFMELYNRLNTSFGKLSTSVELIRAYRLKDDQKSIEEQVSVLRSLRDQEISDNRDFKTFWDCGVHERLAEVDSKLPQYYNGAHLRLLVLRELLIYDPESRKTNERKKELLELYAKVQLSEIEKWSFSVLIQHFENTEPLPLPPKPDTMLSSEFNYYHAVIFDTYKQVAFLRGNTKDLKSILTTLRNENREYKSMARKQLEDVRKKVKVCLKNNFKELDISENSISTAFAKMRQHLDSSIAYLQGL</sequence>
<dbReference type="InterPro" id="IPR011990">
    <property type="entry name" value="TPR-like_helical_dom_sf"/>
</dbReference>
<proteinExistence type="inferred from homology"/>
<dbReference type="PANTHER" id="PTHR22767:SF3">
    <property type="entry name" value="N-ALPHA-ACETYLTRANSFERASE 25, NATB AUXILIARY SUBUNIT"/>
    <property type="match status" value="1"/>
</dbReference>
<comment type="caution">
    <text evidence="2">The sequence shown here is derived from an EMBL/GenBank/DDBJ whole genome shotgun (WGS) entry which is preliminary data.</text>
</comment>
<dbReference type="GO" id="GO:0031416">
    <property type="term" value="C:NatB complex"/>
    <property type="evidence" value="ECO:0007669"/>
    <property type="project" value="TreeGrafter"/>
</dbReference>
<dbReference type="Proteomes" id="UP000788993">
    <property type="component" value="Unassembled WGS sequence"/>
</dbReference>
<evidence type="ECO:0000256" key="1">
    <source>
        <dbReference type="ARBA" id="ARBA00006298"/>
    </source>
</evidence>
<name>A0A9P8P3T5_9ASCO</name>
<dbReference type="EMBL" id="JAEUBD010001178">
    <property type="protein sequence ID" value="KAH3664682.1"/>
    <property type="molecule type" value="Genomic_DNA"/>
</dbReference>
<dbReference type="Pfam" id="PF09797">
    <property type="entry name" value="NatB_MDM20"/>
    <property type="match status" value="1"/>
</dbReference>
<keyword evidence="3" id="KW-1185">Reference proteome</keyword>
<evidence type="ECO:0008006" key="4">
    <source>
        <dbReference type="Google" id="ProtNLM"/>
    </source>
</evidence>
<reference evidence="2" key="2">
    <citation type="submission" date="2021-01" db="EMBL/GenBank/DDBJ databases">
        <authorList>
            <person name="Schikora-Tamarit M.A."/>
        </authorList>
    </citation>
    <scope>NUCLEOTIDE SEQUENCE</scope>
    <source>
        <strain evidence="2">NCAIM Y.01608</strain>
    </source>
</reference>
<comment type="similarity">
    <text evidence="1">Belongs to the MDM20/NAA25 family.</text>
</comment>
<dbReference type="Gene3D" id="1.25.40.10">
    <property type="entry name" value="Tetratricopeptide repeat domain"/>
    <property type="match status" value="1"/>
</dbReference>